<evidence type="ECO:0000313" key="2">
    <source>
        <dbReference type="Proteomes" id="UP000054995"/>
    </source>
</evidence>
<dbReference type="Proteomes" id="UP000054995">
    <property type="component" value="Unassembled WGS sequence"/>
</dbReference>
<comment type="caution">
    <text evidence="1">The sequence shown here is derived from an EMBL/GenBank/DDBJ whole genome shotgun (WGS) entry which is preliminary data.</text>
</comment>
<gene>
    <name evidence="1" type="ORF">T4D_16073</name>
</gene>
<organism evidence="1 2">
    <name type="scientific">Trichinella pseudospiralis</name>
    <name type="common">Parasitic roundworm</name>
    <dbReference type="NCBI Taxonomy" id="6337"/>
    <lineage>
        <taxon>Eukaryota</taxon>
        <taxon>Metazoa</taxon>
        <taxon>Ecdysozoa</taxon>
        <taxon>Nematoda</taxon>
        <taxon>Enoplea</taxon>
        <taxon>Dorylaimia</taxon>
        <taxon>Trichinellida</taxon>
        <taxon>Trichinellidae</taxon>
        <taxon>Trichinella</taxon>
    </lineage>
</organism>
<sequence length="98" mass="11363">MTEKILNHFPFQKSTFISTRQGVKYENVQMWNATEIHLNNVGAISFLPIFEYSKMTYITGTHRIKFFKYKKYSTDISGETSASSYSALARYPELSTTE</sequence>
<protein>
    <submittedName>
        <fullName evidence="1">Uncharacterized protein</fullName>
    </submittedName>
</protein>
<name>A0A0V1F5E1_TRIPS</name>
<keyword evidence="2" id="KW-1185">Reference proteome</keyword>
<accession>A0A0V1F5E1</accession>
<reference evidence="1 2" key="1">
    <citation type="submission" date="2015-01" db="EMBL/GenBank/DDBJ databases">
        <title>Evolution of Trichinella species and genotypes.</title>
        <authorList>
            <person name="Korhonen P.K."/>
            <person name="Edoardo P."/>
            <person name="Giuseppe L.R."/>
            <person name="Gasser R.B."/>
        </authorList>
    </citation>
    <scope>NUCLEOTIDE SEQUENCE [LARGE SCALE GENOMIC DNA]</scope>
    <source>
        <strain evidence="1">ISS470</strain>
    </source>
</reference>
<dbReference type="EMBL" id="JYDT01000231">
    <property type="protein sequence ID" value="KRY81418.1"/>
    <property type="molecule type" value="Genomic_DNA"/>
</dbReference>
<dbReference type="AlphaFoldDB" id="A0A0V1F5E1"/>
<proteinExistence type="predicted"/>
<evidence type="ECO:0000313" key="1">
    <source>
        <dbReference type="EMBL" id="KRY81418.1"/>
    </source>
</evidence>